<evidence type="ECO:0000313" key="1">
    <source>
        <dbReference type="Ensembl" id="ENSCINP00000035026.1"/>
    </source>
</evidence>
<dbReference type="EMBL" id="EAAA01002021">
    <property type="status" value="NOT_ANNOTATED_CDS"/>
    <property type="molecule type" value="Genomic_DNA"/>
</dbReference>
<proteinExistence type="predicted"/>
<reference evidence="2" key="1">
    <citation type="journal article" date="2002" name="Science">
        <title>The draft genome of Ciona intestinalis: insights into chordate and vertebrate origins.</title>
        <authorList>
            <person name="Dehal P."/>
            <person name="Satou Y."/>
            <person name="Campbell R.K."/>
            <person name="Chapman J."/>
            <person name="Degnan B."/>
            <person name="De Tomaso A."/>
            <person name="Davidson B."/>
            <person name="Di Gregorio A."/>
            <person name="Gelpke M."/>
            <person name="Goodstein D.M."/>
            <person name="Harafuji N."/>
            <person name="Hastings K.E."/>
            <person name="Ho I."/>
            <person name="Hotta K."/>
            <person name="Huang W."/>
            <person name="Kawashima T."/>
            <person name="Lemaire P."/>
            <person name="Martinez D."/>
            <person name="Meinertzhagen I.A."/>
            <person name="Necula S."/>
            <person name="Nonaka M."/>
            <person name="Putnam N."/>
            <person name="Rash S."/>
            <person name="Saiga H."/>
            <person name="Satake M."/>
            <person name="Terry A."/>
            <person name="Yamada L."/>
            <person name="Wang H.G."/>
            <person name="Awazu S."/>
            <person name="Azumi K."/>
            <person name="Boore J."/>
            <person name="Branno M."/>
            <person name="Chin-Bow S."/>
            <person name="DeSantis R."/>
            <person name="Doyle S."/>
            <person name="Francino P."/>
            <person name="Keys D.N."/>
            <person name="Haga S."/>
            <person name="Hayashi H."/>
            <person name="Hino K."/>
            <person name="Imai K.S."/>
            <person name="Inaba K."/>
            <person name="Kano S."/>
            <person name="Kobayashi K."/>
            <person name="Kobayashi M."/>
            <person name="Lee B.I."/>
            <person name="Makabe K.W."/>
            <person name="Manohar C."/>
            <person name="Matassi G."/>
            <person name="Medina M."/>
            <person name="Mochizuki Y."/>
            <person name="Mount S."/>
            <person name="Morishita T."/>
            <person name="Miura S."/>
            <person name="Nakayama A."/>
            <person name="Nishizaka S."/>
            <person name="Nomoto H."/>
            <person name="Ohta F."/>
            <person name="Oishi K."/>
            <person name="Rigoutsos I."/>
            <person name="Sano M."/>
            <person name="Sasaki A."/>
            <person name="Sasakura Y."/>
            <person name="Shoguchi E."/>
            <person name="Shin-i T."/>
            <person name="Spagnuolo A."/>
            <person name="Stainier D."/>
            <person name="Suzuki M.M."/>
            <person name="Tassy O."/>
            <person name="Takatori N."/>
            <person name="Tokuoka M."/>
            <person name="Yagi K."/>
            <person name="Yoshizaki F."/>
            <person name="Wada S."/>
            <person name="Zhang C."/>
            <person name="Hyatt P.D."/>
            <person name="Larimer F."/>
            <person name="Detter C."/>
            <person name="Doggett N."/>
            <person name="Glavina T."/>
            <person name="Hawkins T."/>
            <person name="Richardson P."/>
            <person name="Lucas S."/>
            <person name="Kohara Y."/>
            <person name="Levine M."/>
            <person name="Satoh N."/>
            <person name="Rokhsar D.S."/>
        </authorList>
    </citation>
    <scope>NUCLEOTIDE SEQUENCE [LARGE SCALE GENOMIC DNA]</scope>
</reference>
<reference evidence="1" key="3">
    <citation type="submission" date="2025-08" db="UniProtKB">
        <authorList>
            <consortium name="Ensembl"/>
        </authorList>
    </citation>
    <scope>IDENTIFICATION</scope>
</reference>
<dbReference type="Ensembl" id="ENSCINT00000030976.1">
    <property type="protein sequence ID" value="ENSCINP00000035026.1"/>
    <property type="gene ID" value="ENSCING00000024460.1"/>
</dbReference>
<dbReference type="AlphaFoldDB" id="H2XZE2"/>
<dbReference type="InParanoid" id="H2XZE2"/>
<reference evidence="1" key="2">
    <citation type="journal article" date="2008" name="Genome Biol.">
        <title>Improved genome assembly and evidence-based global gene model set for the chordate Ciona intestinalis: new insight into intron and operon populations.</title>
        <authorList>
            <person name="Satou Y."/>
            <person name="Mineta K."/>
            <person name="Ogasawara M."/>
            <person name="Sasakura Y."/>
            <person name="Shoguchi E."/>
            <person name="Ueno K."/>
            <person name="Yamada L."/>
            <person name="Matsumoto J."/>
            <person name="Wasserscheid J."/>
            <person name="Dewar K."/>
            <person name="Wiley G.B."/>
            <person name="Macmil S.L."/>
            <person name="Roe B.A."/>
            <person name="Zeller R.W."/>
            <person name="Hastings K.E."/>
            <person name="Lemaire P."/>
            <person name="Lindquist E."/>
            <person name="Endo T."/>
            <person name="Hotta K."/>
            <person name="Inaba K."/>
        </authorList>
    </citation>
    <scope>NUCLEOTIDE SEQUENCE [LARGE SCALE GENOMIC DNA]</scope>
    <source>
        <strain evidence="1">wild type</strain>
    </source>
</reference>
<keyword evidence="2" id="KW-1185">Reference proteome</keyword>
<reference evidence="1" key="4">
    <citation type="submission" date="2025-09" db="UniProtKB">
        <authorList>
            <consortium name="Ensembl"/>
        </authorList>
    </citation>
    <scope>IDENTIFICATION</scope>
</reference>
<evidence type="ECO:0000313" key="2">
    <source>
        <dbReference type="Proteomes" id="UP000008144"/>
    </source>
</evidence>
<dbReference type="Proteomes" id="UP000008144">
    <property type="component" value="Chromosome 4"/>
</dbReference>
<name>H2XZE2_CIOIN</name>
<sequence>MNLEKVKMVTAANTVDEKGAHATSPTALFKSNVNIAWLLEEKGIILWSHILTVQSAEHDIKISGWNGFHLTASTAICLKIQNYLT</sequence>
<accession>H2XZE2</accession>
<protein>
    <submittedName>
        <fullName evidence="1">Uncharacterized protein</fullName>
    </submittedName>
</protein>
<organism evidence="1 2">
    <name type="scientific">Ciona intestinalis</name>
    <name type="common">Transparent sea squirt</name>
    <name type="synonym">Ascidia intestinalis</name>
    <dbReference type="NCBI Taxonomy" id="7719"/>
    <lineage>
        <taxon>Eukaryota</taxon>
        <taxon>Metazoa</taxon>
        <taxon>Chordata</taxon>
        <taxon>Tunicata</taxon>
        <taxon>Ascidiacea</taxon>
        <taxon>Phlebobranchia</taxon>
        <taxon>Cionidae</taxon>
        <taxon>Ciona</taxon>
    </lineage>
</organism>
<dbReference type="HOGENOM" id="CLU_2511981_0_0_1"/>